<dbReference type="Proteomes" id="UP000074561">
    <property type="component" value="Chromosome"/>
</dbReference>
<dbReference type="AlphaFoldDB" id="A0A127R0C9"/>
<protein>
    <submittedName>
        <fullName evidence="1">Uncharacterized protein</fullName>
    </submittedName>
</protein>
<evidence type="ECO:0000313" key="1">
    <source>
        <dbReference type="EMBL" id="AMP05945.1"/>
    </source>
</evidence>
<gene>
    <name evidence="2" type="ORF">CPter291_3680</name>
    <name evidence="1" type="ORF">CPter91_3624</name>
</gene>
<evidence type="ECO:0000313" key="2">
    <source>
        <dbReference type="EMBL" id="AMP15914.1"/>
    </source>
</evidence>
<keyword evidence="4" id="KW-1185">Reference proteome</keyword>
<accession>A0A127R0C9</accession>
<dbReference type="KEGG" id="cpra:CPter91_3624"/>
<name>A0A127R0C9_9BURK</name>
<reference evidence="3 4" key="1">
    <citation type="submission" date="2015-11" db="EMBL/GenBank/DDBJ databases">
        <title>Exploring the genomic traits of fungus-feeding bacterial genus Collimonas.</title>
        <authorList>
            <person name="Song C."/>
            <person name="Schmidt R."/>
            <person name="de Jager V."/>
            <person name="Krzyzanowska D."/>
            <person name="Jongedijk E."/>
            <person name="Cankar K."/>
            <person name="Beekwilder J."/>
            <person name="van Veen A."/>
            <person name="de Boer W."/>
            <person name="van Veen J.A."/>
            <person name="Garbeva P."/>
        </authorList>
    </citation>
    <scope>NUCLEOTIDE SEQUENCE [LARGE SCALE GENOMIC DNA]</scope>
    <source>
        <strain evidence="2 4">Ter291</strain>
        <strain evidence="1 3">Ter91</strain>
    </source>
</reference>
<sequence length="38" mass="4422">MSAFFSLSGELLIKQFYMRVSQAALQANNQRNKCNKRQ</sequence>
<dbReference type="EMBL" id="CP013234">
    <property type="protein sequence ID" value="AMP05945.1"/>
    <property type="molecule type" value="Genomic_DNA"/>
</dbReference>
<organism evidence="1 3">
    <name type="scientific">Collimonas pratensis</name>
    <dbReference type="NCBI Taxonomy" id="279113"/>
    <lineage>
        <taxon>Bacteria</taxon>
        <taxon>Pseudomonadati</taxon>
        <taxon>Pseudomonadota</taxon>
        <taxon>Betaproteobacteria</taxon>
        <taxon>Burkholderiales</taxon>
        <taxon>Oxalobacteraceae</taxon>
        <taxon>Collimonas</taxon>
    </lineage>
</organism>
<evidence type="ECO:0000313" key="3">
    <source>
        <dbReference type="Proteomes" id="UP000074561"/>
    </source>
</evidence>
<evidence type="ECO:0000313" key="4">
    <source>
        <dbReference type="Proteomes" id="UP000074914"/>
    </source>
</evidence>
<dbReference type="EMBL" id="CP013236">
    <property type="protein sequence ID" value="AMP15914.1"/>
    <property type="molecule type" value="Genomic_DNA"/>
</dbReference>
<proteinExistence type="predicted"/>
<dbReference type="Proteomes" id="UP000074914">
    <property type="component" value="Chromosome"/>
</dbReference>